<keyword evidence="2" id="KW-1185">Reference proteome</keyword>
<dbReference type="Proteomes" id="UP000192578">
    <property type="component" value="Unassembled WGS sequence"/>
</dbReference>
<proteinExistence type="predicted"/>
<sequence>MHLLTTWTGGTVSRLQVDILVFTRVSEFPQGLLEDHHPCRRPCQADFKLTPSSTLQIPLDPSAYQTC</sequence>
<accession>A0A9X6NAH3</accession>
<reference evidence="2" key="1">
    <citation type="submission" date="2017-01" db="EMBL/GenBank/DDBJ databases">
        <title>Comparative genomics of anhydrobiosis in the tardigrade Hypsibius dujardini.</title>
        <authorList>
            <person name="Yoshida Y."/>
            <person name="Koutsovoulos G."/>
            <person name="Laetsch D."/>
            <person name="Stevens L."/>
            <person name="Kumar S."/>
            <person name="Horikawa D."/>
            <person name="Ishino K."/>
            <person name="Komine S."/>
            <person name="Tomita M."/>
            <person name="Blaxter M."/>
            <person name="Arakawa K."/>
        </authorList>
    </citation>
    <scope>NUCLEOTIDE SEQUENCE [LARGE SCALE GENOMIC DNA]</scope>
    <source>
        <strain evidence="2">Z151</strain>
    </source>
</reference>
<protein>
    <submittedName>
        <fullName evidence="1">Uncharacterized protein</fullName>
    </submittedName>
</protein>
<dbReference type="EMBL" id="MTYJ01000181">
    <property type="protein sequence ID" value="OWA50069.1"/>
    <property type="molecule type" value="Genomic_DNA"/>
</dbReference>
<comment type="caution">
    <text evidence="1">The sequence shown here is derived from an EMBL/GenBank/DDBJ whole genome shotgun (WGS) entry which is preliminary data.</text>
</comment>
<organism evidence="1 2">
    <name type="scientific">Hypsibius exemplaris</name>
    <name type="common">Freshwater tardigrade</name>
    <dbReference type="NCBI Taxonomy" id="2072580"/>
    <lineage>
        <taxon>Eukaryota</taxon>
        <taxon>Metazoa</taxon>
        <taxon>Ecdysozoa</taxon>
        <taxon>Tardigrada</taxon>
        <taxon>Eutardigrada</taxon>
        <taxon>Parachela</taxon>
        <taxon>Hypsibioidea</taxon>
        <taxon>Hypsibiidae</taxon>
        <taxon>Hypsibius</taxon>
    </lineage>
</organism>
<evidence type="ECO:0000313" key="2">
    <source>
        <dbReference type="Proteomes" id="UP000192578"/>
    </source>
</evidence>
<dbReference type="AlphaFoldDB" id="A0A9X6NAH3"/>
<name>A0A9X6NAH3_HYPEX</name>
<evidence type="ECO:0000313" key="1">
    <source>
        <dbReference type="EMBL" id="OWA50069.1"/>
    </source>
</evidence>
<gene>
    <name evidence="1" type="ORF">BV898_14597</name>
</gene>